<dbReference type="InterPro" id="IPR050641">
    <property type="entry name" value="RIFMO-like"/>
</dbReference>
<proteinExistence type="predicted"/>
<dbReference type="AlphaFoldDB" id="E3R115"/>
<dbReference type="GeneID" id="24417312"/>
<dbReference type="GO" id="GO:0016709">
    <property type="term" value="F:oxidoreductase activity, acting on paired donors, with incorporation or reduction of molecular oxygen, NAD(P)H as one donor, and incorporation of one atom of oxygen"/>
    <property type="evidence" value="ECO:0007669"/>
    <property type="project" value="UniProtKB-ARBA"/>
</dbReference>
<dbReference type="OrthoDB" id="2690153at2759"/>
<reference evidence="7" key="1">
    <citation type="journal article" date="2012" name="Nat. Genet.">
        <title>Lifestyle transitions in plant pathogenic Colletotrichum fungi deciphered by genome and transcriptome analyses.</title>
        <authorList>
            <person name="O'Connell R.J."/>
            <person name="Thon M.R."/>
            <person name="Hacquard S."/>
            <person name="Amyotte S.G."/>
            <person name="Kleemann J."/>
            <person name="Torres M.F."/>
            <person name="Damm U."/>
            <person name="Buiate E.A."/>
            <person name="Epstein L."/>
            <person name="Alkan N."/>
            <person name="Altmueller J."/>
            <person name="Alvarado-Balderrama L."/>
            <person name="Bauser C.A."/>
            <person name="Becker C."/>
            <person name="Birren B.W."/>
            <person name="Chen Z."/>
            <person name="Choi J."/>
            <person name="Crouch J.A."/>
            <person name="Duvick J.P."/>
            <person name="Farman M.A."/>
            <person name="Gan P."/>
            <person name="Heiman D."/>
            <person name="Henrissat B."/>
            <person name="Howard R.J."/>
            <person name="Kabbage M."/>
            <person name="Koch C."/>
            <person name="Kracher B."/>
            <person name="Kubo Y."/>
            <person name="Law A.D."/>
            <person name="Lebrun M.-H."/>
            <person name="Lee Y.-H."/>
            <person name="Miyara I."/>
            <person name="Moore N."/>
            <person name="Neumann U."/>
            <person name="Nordstroem K."/>
            <person name="Panaccione D.G."/>
            <person name="Panstruga R."/>
            <person name="Place M."/>
            <person name="Proctor R.H."/>
            <person name="Prusky D."/>
            <person name="Rech G."/>
            <person name="Reinhardt R."/>
            <person name="Rollins J.A."/>
            <person name="Rounsley S."/>
            <person name="Schardl C.L."/>
            <person name="Schwartz D.C."/>
            <person name="Shenoy N."/>
            <person name="Shirasu K."/>
            <person name="Sikhakolli U.R."/>
            <person name="Stueber K."/>
            <person name="Sukno S.A."/>
            <person name="Sweigard J.A."/>
            <person name="Takano Y."/>
            <person name="Takahara H."/>
            <person name="Trail F."/>
            <person name="van der Does H.C."/>
            <person name="Voll L.M."/>
            <person name="Will I."/>
            <person name="Young S."/>
            <person name="Zeng Q."/>
            <person name="Zhang J."/>
            <person name="Zhou S."/>
            <person name="Dickman M.B."/>
            <person name="Schulze-Lefert P."/>
            <person name="Ver Loren van Themaat E."/>
            <person name="Ma L.-J."/>
            <person name="Vaillancourt L.J."/>
        </authorList>
    </citation>
    <scope>NUCLEOTIDE SEQUENCE [LARGE SCALE GENOMIC DNA]</scope>
    <source>
        <strain evidence="7">M1.001 / M2 / FGSC 10212</strain>
    </source>
</reference>
<dbReference type="HOGENOM" id="CLU_009665_14_2_1"/>
<feature type="domain" description="FAD-binding" evidence="5">
    <location>
        <begin position="21"/>
        <end position="370"/>
    </location>
</feature>
<evidence type="ECO:0000256" key="3">
    <source>
        <dbReference type="ARBA" id="ARBA00022827"/>
    </source>
</evidence>
<dbReference type="Pfam" id="PF01494">
    <property type="entry name" value="FAD_binding_3"/>
    <property type="match status" value="1"/>
</dbReference>
<organism evidence="7">
    <name type="scientific">Colletotrichum graminicola (strain M1.001 / M2 / FGSC 10212)</name>
    <name type="common">Maize anthracnose fungus</name>
    <name type="synonym">Glomerella graminicola</name>
    <dbReference type="NCBI Taxonomy" id="645133"/>
    <lineage>
        <taxon>Eukaryota</taxon>
        <taxon>Fungi</taxon>
        <taxon>Dikarya</taxon>
        <taxon>Ascomycota</taxon>
        <taxon>Pezizomycotina</taxon>
        <taxon>Sordariomycetes</taxon>
        <taxon>Hypocreomycetidae</taxon>
        <taxon>Glomerellales</taxon>
        <taxon>Glomerellaceae</taxon>
        <taxon>Colletotrichum</taxon>
        <taxon>Colletotrichum graminicola species complex</taxon>
    </lineage>
</organism>
<dbReference type="InterPro" id="IPR036188">
    <property type="entry name" value="FAD/NAD-bd_sf"/>
</dbReference>
<dbReference type="Gene3D" id="3.40.30.120">
    <property type="match status" value="1"/>
</dbReference>
<dbReference type="PANTHER" id="PTHR43004:SF19">
    <property type="entry name" value="BINDING MONOOXYGENASE, PUTATIVE (JCVI)-RELATED"/>
    <property type="match status" value="1"/>
</dbReference>
<keyword evidence="4" id="KW-0560">Oxidoreductase</keyword>
<dbReference type="Proteomes" id="UP000008782">
    <property type="component" value="Unassembled WGS sequence"/>
</dbReference>
<dbReference type="VEuPathDB" id="FungiDB:GLRG_11949"/>
<dbReference type="PANTHER" id="PTHR43004">
    <property type="entry name" value="TRK SYSTEM POTASSIUM UPTAKE PROTEIN"/>
    <property type="match status" value="1"/>
</dbReference>
<evidence type="ECO:0000313" key="7">
    <source>
        <dbReference type="Proteomes" id="UP000008782"/>
    </source>
</evidence>
<evidence type="ECO:0000256" key="4">
    <source>
        <dbReference type="ARBA" id="ARBA00023002"/>
    </source>
</evidence>
<dbReference type="InterPro" id="IPR002938">
    <property type="entry name" value="FAD-bd"/>
</dbReference>
<dbReference type="SUPFAM" id="SSF51905">
    <property type="entry name" value="FAD/NAD(P)-binding domain"/>
    <property type="match status" value="1"/>
</dbReference>
<dbReference type="EMBL" id="GG697554">
    <property type="protein sequence ID" value="EFQ36803.1"/>
    <property type="molecule type" value="Genomic_DNA"/>
</dbReference>
<dbReference type="Gene3D" id="3.50.50.60">
    <property type="entry name" value="FAD/NAD(P)-binding domain"/>
    <property type="match status" value="1"/>
</dbReference>
<gene>
    <name evidence="6" type="ORF">GLRG_11949</name>
</gene>
<dbReference type="RefSeq" id="XP_008100823.1">
    <property type="nucleotide sequence ID" value="XM_008102632.1"/>
</dbReference>
<sequence>MTNTSLSESQSDNHRNSDVIDVLISGAGPVGLALALDLGRRGVRSTIIEKKPEISTQILAKASVLDERTMEYCRRLGIRDAVVNSGYPADLPADTIYCTSFDGHYIGRLEMPSALEREIPEQTCEMMRRCPQMLFDPILARAVKEQGMATVRYSSEVVSAEQDADSVTCAVKHVDTGSIEYIRGRFVVACDGASSFLRKTVDIGFEGQDLGFAFSAIVLIQDLHSYHNFGAAAERYLFIGPEGTWANFTTIDGHDLWRFTVAGSGERVDPDTVDLKGILRKAIGREDVPFEILRVNQWRRSQYTASKYRSGRIFLAGDSAHTMSPTGGHGLNTGLGDASDLSWILQAVLGGWGGPEILDAYEIERRPVAIRNGVLSSRNFGLWKERQGRDKVLDSGPVADEQRRVLGTTLALHMRQEFQSIGLALGYNYAHSPVVVTDGSPAPEDQPDLYIQTARPGHRAPHFWLEDGRSSLDIFGQGFVLLAFGTGAGTMGESLQSAASALRLPLKCVEIKESSGAQLYQRKLVL</sequence>
<dbReference type="eggNOG" id="KOG3855">
    <property type="taxonomic scope" value="Eukaryota"/>
</dbReference>
<dbReference type="Gene3D" id="3.30.9.10">
    <property type="entry name" value="D-Amino Acid Oxidase, subunit A, domain 2"/>
    <property type="match status" value="1"/>
</dbReference>
<name>E3R115_COLGM</name>
<comment type="cofactor">
    <cofactor evidence="1">
        <name>FAD</name>
        <dbReference type="ChEBI" id="CHEBI:57692"/>
    </cofactor>
</comment>
<accession>E3R115</accession>
<keyword evidence="2" id="KW-0285">Flavoprotein</keyword>
<dbReference type="GO" id="GO:0071949">
    <property type="term" value="F:FAD binding"/>
    <property type="evidence" value="ECO:0007669"/>
    <property type="project" value="InterPro"/>
</dbReference>
<dbReference type="NCBIfam" id="NF004780">
    <property type="entry name" value="PRK06126.1"/>
    <property type="match status" value="1"/>
</dbReference>
<evidence type="ECO:0000313" key="6">
    <source>
        <dbReference type="EMBL" id="EFQ36803.1"/>
    </source>
</evidence>
<feature type="non-terminal residue" evidence="6">
    <location>
        <position position="526"/>
    </location>
</feature>
<evidence type="ECO:0000256" key="2">
    <source>
        <dbReference type="ARBA" id="ARBA00022630"/>
    </source>
</evidence>
<dbReference type="PRINTS" id="PR00420">
    <property type="entry name" value="RNGMNOXGNASE"/>
</dbReference>
<evidence type="ECO:0000256" key="1">
    <source>
        <dbReference type="ARBA" id="ARBA00001974"/>
    </source>
</evidence>
<protein>
    <submittedName>
        <fullName evidence="6">FAD binding domain-containing protein</fullName>
    </submittedName>
</protein>
<dbReference type="STRING" id="645133.E3R115"/>
<keyword evidence="7" id="KW-1185">Reference proteome</keyword>
<evidence type="ECO:0000259" key="5">
    <source>
        <dbReference type="Pfam" id="PF01494"/>
    </source>
</evidence>
<keyword evidence="3" id="KW-0274">FAD</keyword>